<dbReference type="PROSITE" id="PS50157">
    <property type="entry name" value="ZINC_FINGER_C2H2_2"/>
    <property type="match status" value="5"/>
</dbReference>
<dbReference type="RefSeq" id="XP_028146980.1">
    <property type="nucleotide sequence ID" value="XM_028291179.1"/>
</dbReference>
<dbReference type="SMART" id="SM00355">
    <property type="entry name" value="ZnF_C2H2"/>
    <property type="match status" value="5"/>
</dbReference>
<dbReference type="PANTHER" id="PTHR45993:SF10">
    <property type="entry name" value="ZINC FINGER PROTEIN 208 ISOFORM X1-RELATED"/>
    <property type="match status" value="1"/>
</dbReference>
<evidence type="ECO:0000256" key="9">
    <source>
        <dbReference type="ARBA" id="ARBA00023242"/>
    </source>
</evidence>
<feature type="domain" description="C2H2-type" evidence="11">
    <location>
        <begin position="179"/>
        <end position="206"/>
    </location>
</feature>
<evidence type="ECO:0000256" key="6">
    <source>
        <dbReference type="ARBA" id="ARBA00023015"/>
    </source>
</evidence>
<keyword evidence="6" id="KW-0805">Transcription regulation</keyword>
<dbReference type="InParanoid" id="A0A6P7GT42"/>
<evidence type="ECO:0000313" key="12">
    <source>
        <dbReference type="RefSeq" id="XP_028146980.1"/>
    </source>
</evidence>
<gene>
    <name evidence="12" type="primary">LOC114340443</name>
</gene>
<feature type="domain" description="C2H2-type" evidence="11">
    <location>
        <begin position="363"/>
        <end position="390"/>
    </location>
</feature>
<evidence type="ECO:0000256" key="8">
    <source>
        <dbReference type="ARBA" id="ARBA00023163"/>
    </source>
</evidence>
<evidence type="ECO:0000256" key="10">
    <source>
        <dbReference type="PROSITE-ProRule" id="PRU00042"/>
    </source>
</evidence>
<dbReference type="GO" id="GO:0008270">
    <property type="term" value="F:zinc ion binding"/>
    <property type="evidence" value="ECO:0007669"/>
    <property type="project" value="UniProtKB-KW"/>
</dbReference>
<dbReference type="FunFam" id="3.30.160.60:FF:000774">
    <property type="entry name" value="Zinc finger protein"/>
    <property type="match status" value="1"/>
</dbReference>
<feature type="domain" description="C2H2-type" evidence="11">
    <location>
        <begin position="335"/>
        <end position="362"/>
    </location>
</feature>
<proteinExistence type="predicted"/>
<evidence type="ECO:0000256" key="4">
    <source>
        <dbReference type="ARBA" id="ARBA00022771"/>
    </source>
</evidence>
<evidence type="ECO:0000256" key="7">
    <source>
        <dbReference type="ARBA" id="ARBA00023125"/>
    </source>
</evidence>
<dbReference type="InterPro" id="IPR036236">
    <property type="entry name" value="Znf_C2H2_sf"/>
</dbReference>
<evidence type="ECO:0000256" key="1">
    <source>
        <dbReference type="ARBA" id="ARBA00004123"/>
    </source>
</evidence>
<dbReference type="FunFam" id="3.30.160.60:FF:001498">
    <property type="entry name" value="Zinc finger protein 404"/>
    <property type="match status" value="2"/>
</dbReference>
<organism evidence="12">
    <name type="scientific">Diabrotica virgifera virgifera</name>
    <name type="common">western corn rootworm</name>
    <dbReference type="NCBI Taxonomy" id="50390"/>
    <lineage>
        <taxon>Eukaryota</taxon>
        <taxon>Metazoa</taxon>
        <taxon>Ecdysozoa</taxon>
        <taxon>Arthropoda</taxon>
        <taxon>Hexapoda</taxon>
        <taxon>Insecta</taxon>
        <taxon>Pterygota</taxon>
        <taxon>Neoptera</taxon>
        <taxon>Endopterygota</taxon>
        <taxon>Coleoptera</taxon>
        <taxon>Polyphaga</taxon>
        <taxon>Cucujiformia</taxon>
        <taxon>Chrysomeloidea</taxon>
        <taxon>Chrysomelidae</taxon>
        <taxon>Galerucinae</taxon>
        <taxon>Diabroticina</taxon>
        <taxon>Diabroticites</taxon>
        <taxon>Diabrotica</taxon>
    </lineage>
</organism>
<dbReference type="Pfam" id="PF00096">
    <property type="entry name" value="zf-C2H2"/>
    <property type="match status" value="5"/>
</dbReference>
<keyword evidence="8" id="KW-0804">Transcription</keyword>
<dbReference type="GO" id="GO:0005634">
    <property type="term" value="C:nucleus"/>
    <property type="evidence" value="ECO:0007669"/>
    <property type="project" value="UniProtKB-SubCell"/>
</dbReference>
<evidence type="ECO:0000256" key="2">
    <source>
        <dbReference type="ARBA" id="ARBA00022723"/>
    </source>
</evidence>
<feature type="domain" description="C2H2-type" evidence="11">
    <location>
        <begin position="243"/>
        <end position="270"/>
    </location>
</feature>
<sequence length="399" mass="47089">MDINTDIKPRCQDVSEETCRAEIYCKRDDSLLDSCKIEIQEECKKESTHDTYVYSDLEQSPIKIEKLDIKPEVSEEPYREEIYHNKMDYSLLDTCKIEVQEESKEESTHDTFVYSDLEQFPIKIEAKQDESKLTPVEEIGTNETGFLQEEDPLKVMKTCYVHSCNKEQRTSRSAEEKTLKCEICSKQFTRNENLKQHLRIHSGEKPYKCFLQEENTLKVMKTPNVHLYNKEQHMSRSAEEKTLKCEVCPKQFTRNYNLKKHLRIHTGEKPYKCFLQKEDTLKVMKTCNVHSYNKEQHMSRSAEEKTLKCEVCSKQFTRDYNLKKHLRIHTGEKPYKCKVCFKKFSQSSDLKIHLRVHTGETPYKCELCSTQFSQGGHLKTHLRIHTGEKPYKCENKKSS</sequence>
<dbReference type="FunFam" id="3.30.160.60:FF:000182">
    <property type="entry name" value="zinc finger protein 366"/>
    <property type="match status" value="1"/>
</dbReference>
<evidence type="ECO:0000256" key="3">
    <source>
        <dbReference type="ARBA" id="ARBA00022737"/>
    </source>
</evidence>
<dbReference type="PANTHER" id="PTHR45993">
    <property type="entry name" value="B-CELL LYMPHOMA/LEUKEMIA 11"/>
    <property type="match status" value="1"/>
</dbReference>
<keyword evidence="2" id="KW-0479">Metal-binding</keyword>
<keyword evidence="5" id="KW-0862">Zinc</keyword>
<evidence type="ECO:0000259" key="11">
    <source>
        <dbReference type="PROSITE" id="PS50157"/>
    </source>
</evidence>
<comment type="subcellular location">
    <subcellularLocation>
        <location evidence="1">Nucleus</location>
    </subcellularLocation>
</comment>
<keyword evidence="3" id="KW-0677">Repeat</keyword>
<reference evidence="12" key="1">
    <citation type="submission" date="2025-08" db="UniProtKB">
        <authorList>
            <consortium name="RefSeq"/>
        </authorList>
    </citation>
    <scope>IDENTIFICATION</scope>
    <source>
        <tissue evidence="12">Whole insect</tissue>
    </source>
</reference>
<dbReference type="PROSITE" id="PS00028">
    <property type="entry name" value="ZINC_FINGER_C2H2_1"/>
    <property type="match status" value="5"/>
</dbReference>
<keyword evidence="9" id="KW-0539">Nucleus</keyword>
<name>A0A6P7GT42_DIAVI</name>
<evidence type="ECO:0000256" key="5">
    <source>
        <dbReference type="ARBA" id="ARBA00022833"/>
    </source>
</evidence>
<dbReference type="GO" id="GO:0003700">
    <property type="term" value="F:DNA-binding transcription factor activity"/>
    <property type="evidence" value="ECO:0007669"/>
    <property type="project" value="TreeGrafter"/>
</dbReference>
<dbReference type="FunFam" id="3.30.160.60:FF:000624">
    <property type="entry name" value="zinc finger protein 697"/>
    <property type="match status" value="1"/>
</dbReference>
<feature type="domain" description="C2H2-type" evidence="11">
    <location>
        <begin position="307"/>
        <end position="334"/>
    </location>
</feature>
<keyword evidence="4 10" id="KW-0863">Zinc-finger</keyword>
<dbReference type="Gene3D" id="3.30.160.60">
    <property type="entry name" value="Classic Zinc Finger"/>
    <property type="match status" value="5"/>
</dbReference>
<dbReference type="FunCoup" id="A0A6P7GT42">
    <property type="interactions" value="606"/>
</dbReference>
<accession>A0A6P7GT42</accession>
<dbReference type="GO" id="GO:0000978">
    <property type="term" value="F:RNA polymerase II cis-regulatory region sequence-specific DNA binding"/>
    <property type="evidence" value="ECO:0007669"/>
    <property type="project" value="TreeGrafter"/>
</dbReference>
<dbReference type="InterPro" id="IPR051497">
    <property type="entry name" value="Dev/Hematopoietic_TF"/>
</dbReference>
<protein>
    <submittedName>
        <fullName evidence="12">Zinc finger protein 93-like</fullName>
    </submittedName>
</protein>
<dbReference type="GO" id="GO:0006357">
    <property type="term" value="P:regulation of transcription by RNA polymerase II"/>
    <property type="evidence" value="ECO:0007669"/>
    <property type="project" value="TreeGrafter"/>
</dbReference>
<dbReference type="SUPFAM" id="SSF57667">
    <property type="entry name" value="beta-beta-alpha zinc fingers"/>
    <property type="match status" value="4"/>
</dbReference>
<keyword evidence="7" id="KW-0238">DNA-binding</keyword>
<dbReference type="InterPro" id="IPR013087">
    <property type="entry name" value="Znf_C2H2_type"/>
</dbReference>
<dbReference type="AlphaFoldDB" id="A0A6P7GT42"/>